<feature type="domain" description="HTH tetR-type" evidence="6">
    <location>
        <begin position="64"/>
        <end position="123"/>
    </location>
</feature>
<dbReference type="EMBL" id="JAHBAY010000002">
    <property type="protein sequence ID" value="MBT0768675.1"/>
    <property type="molecule type" value="Genomic_DNA"/>
</dbReference>
<dbReference type="PANTHER" id="PTHR30055">
    <property type="entry name" value="HTH-TYPE TRANSCRIPTIONAL REGULATOR RUTR"/>
    <property type="match status" value="1"/>
</dbReference>
<keyword evidence="8" id="KW-1185">Reference proteome</keyword>
<dbReference type="PRINTS" id="PR00455">
    <property type="entry name" value="HTHTETR"/>
</dbReference>
<dbReference type="PANTHER" id="PTHR30055:SF234">
    <property type="entry name" value="HTH-TYPE TRANSCRIPTIONAL REGULATOR BETI"/>
    <property type="match status" value="1"/>
</dbReference>
<dbReference type="InterPro" id="IPR036271">
    <property type="entry name" value="Tet_transcr_reg_TetR-rel_C_sf"/>
</dbReference>
<dbReference type="Pfam" id="PF21597">
    <property type="entry name" value="TetR_C_43"/>
    <property type="match status" value="1"/>
</dbReference>
<evidence type="ECO:0000259" key="6">
    <source>
        <dbReference type="PROSITE" id="PS50977"/>
    </source>
</evidence>
<evidence type="ECO:0000313" key="8">
    <source>
        <dbReference type="Proteomes" id="UP001197247"/>
    </source>
</evidence>
<dbReference type="InterPro" id="IPR001647">
    <property type="entry name" value="HTH_TetR"/>
</dbReference>
<feature type="compositionally biased region" description="Basic and acidic residues" evidence="5">
    <location>
        <begin position="7"/>
        <end position="33"/>
    </location>
</feature>
<dbReference type="SUPFAM" id="SSF48498">
    <property type="entry name" value="Tetracyclin repressor-like, C-terminal domain"/>
    <property type="match status" value="1"/>
</dbReference>
<proteinExistence type="predicted"/>
<feature type="DNA-binding region" description="H-T-H motif" evidence="4">
    <location>
        <begin position="86"/>
        <end position="105"/>
    </location>
</feature>
<dbReference type="InterPro" id="IPR049445">
    <property type="entry name" value="TetR_SbtR-like_C"/>
</dbReference>
<protein>
    <submittedName>
        <fullName evidence="7">TetR/AcrR family transcriptional regulator</fullName>
    </submittedName>
</protein>
<dbReference type="Pfam" id="PF00440">
    <property type="entry name" value="TetR_N"/>
    <property type="match status" value="1"/>
</dbReference>
<keyword evidence="1" id="KW-0805">Transcription regulation</keyword>
<dbReference type="PROSITE" id="PS50977">
    <property type="entry name" value="HTH_TETR_2"/>
    <property type="match status" value="1"/>
</dbReference>
<dbReference type="InterPro" id="IPR050109">
    <property type="entry name" value="HTH-type_TetR-like_transc_reg"/>
</dbReference>
<sequence length="249" mass="26773">MGILPEQSRRPETDRRSADDTERRSGLASETDRCSADWVACDDRAVSSPAEPAPAVPRRRRDVERNQRVLLDAAATVFAASGVNAPVREVAAAAGVGVATLYRHFPTRSELVVAVYRHQIDACAEAGPKLLASAPSPFAAILSWVHQFVDFLGTKHGLAHVWEGDSAGFTALHTLFVERLVPVLADLLDAARESGEVVAPVGAYRIIRAVGDLVAFAPHDPDYDVREMVTLLISGLRQQQPEPGADGPV</sequence>
<evidence type="ECO:0000313" key="7">
    <source>
        <dbReference type="EMBL" id="MBT0768675.1"/>
    </source>
</evidence>
<evidence type="ECO:0000256" key="3">
    <source>
        <dbReference type="ARBA" id="ARBA00023163"/>
    </source>
</evidence>
<evidence type="ECO:0000256" key="2">
    <source>
        <dbReference type="ARBA" id="ARBA00023125"/>
    </source>
</evidence>
<reference evidence="7 8" key="1">
    <citation type="submission" date="2021-05" db="EMBL/GenBank/DDBJ databases">
        <title>Kineosporia and Streptomyces sp. nov. two new marine actinobacteria isolated from Coral.</title>
        <authorList>
            <person name="Buangrab K."/>
            <person name="Sutthacheep M."/>
            <person name="Yeemin T."/>
            <person name="Harunari E."/>
            <person name="Igarashi Y."/>
            <person name="Kanchanasin P."/>
            <person name="Tanasupawat S."/>
            <person name="Phongsopitanun W."/>
        </authorList>
    </citation>
    <scope>NUCLEOTIDE SEQUENCE [LARGE SCALE GENOMIC DNA]</scope>
    <source>
        <strain evidence="7 8">J2-2</strain>
    </source>
</reference>
<keyword evidence="2 4" id="KW-0238">DNA-binding</keyword>
<evidence type="ECO:0000256" key="1">
    <source>
        <dbReference type="ARBA" id="ARBA00023015"/>
    </source>
</evidence>
<name>A0ABS5TC75_9ACTN</name>
<evidence type="ECO:0000256" key="4">
    <source>
        <dbReference type="PROSITE-ProRule" id="PRU00335"/>
    </source>
</evidence>
<evidence type="ECO:0000256" key="5">
    <source>
        <dbReference type="SAM" id="MobiDB-lite"/>
    </source>
</evidence>
<keyword evidence="3" id="KW-0804">Transcription</keyword>
<feature type="region of interest" description="Disordered" evidence="5">
    <location>
        <begin position="1"/>
        <end position="33"/>
    </location>
</feature>
<comment type="caution">
    <text evidence="7">The sequence shown here is derived from an EMBL/GenBank/DDBJ whole genome shotgun (WGS) entry which is preliminary data.</text>
</comment>
<organism evidence="7 8">
    <name type="scientific">Kineosporia corallincola</name>
    <dbReference type="NCBI Taxonomy" id="2835133"/>
    <lineage>
        <taxon>Bacteria</taxon>
        <taxon>Bacillati</taxon>
        <taxon>Actinomycetota</taxon>
        <taxon>Actinomycetes</taxon>
        <taxon>Kineosporiales</taxon>
        <taxon>Kineosporiaceae</taxon>
        <taxon>Kineosporia</taxon>
    </lineage>
</organism>
<dbReference type="SUPFAM" id="SSF46689">
    <property type="entry name" value="Homeodomain-like"/>
    <property type="match status" value="1"/>
</dbReference>
<accession>A0ABS5TC75</accession>
<dbReference type="InterPro" id="IPR009057">
    <property type="entry name" value="Homeodomain-like_sf"/>
</dbReference>
<dbReference type="Proteomes" id="UP001197247">
    <property type="component" value="Unassembled WGS sequence"/>
</dbReference>
<dbReference type="Gene3D" id="1.10.357.10">
    <property type="entry name" value="Tetracycline Repressor, domain 2"/>
    <property type="match status" value="1"/>
</dbReference>
<gene>
    <name evidence="7" type="ORF">KIH74_07040</name>
</gene>